<dbReference type="NCBIfam" id="TIGR00552">
    <property type="entry name" value="nadE"/>
    <property type="match status" value="1"/>
</dbReference>
<evidence type="ECO:0000256" key="7">
    <source>
        <dbReference type="PIRNR" id="PIRNR006630"/>
    </source>
</evidence>
<dbReference type="SUPFAM" id="SSF56317">
    <property type="entry name" value="Carbon-nitrogen hydrolase"/>
    <property type="match status" value="1"/>
</dbReference>
<dbReference type="GO" id="GO:0009435">
    <property type="term" value="P:NAD+ biosynthetic process"/>
    <property type="evidence" value="ECO:0007669"/>
    <property type="project" value="UniProtKB-UniRule"/>
</dbReference>
<evidence type="ECO:0000256" key="1">
    <source>
        <dbReference type="ARBA" id="ARBA00005188"/>
    </source>
</evidence>
<evidence type="ECO:0000256" key="2">
    <source>
        <dbReference type="ARBA" id="ARBA00007145"/>
    </source>
</evidence>
<evidence type="ECO:0000256" key="3">
    <source>
        <dbReference type="ARBA" id="ARBA00022598"/>
    </source>
</evidence>
<dbReference type="AlphaFoldDB" id="A0AA48KCM9"/>
<dbReference type="Gene3D" id="3.60.110.10">
    <property type="entry name" value="Carbon-nitrogen hydrolase"/>
    <property type="match status" value="1"/>
</dbReference>
<accession>A0AA48KCM9</accession>
<dbReference type="EC" id="6.3.5.1" evidence="7"/>
<dbReference type="InterPro" id="IPR014729">
    <property type="entry name" value="Rossmann-like_a/b/a_fold"/>
</dbReference>
<dbReference type="RefSeq" id="WP_316411258.1">
    <property type="nucleotide sequence ID" value="NZ_AP027081.1"/>
</dbReference>
<evidence type="ECO:0000256" key="4">
    <source>
        <dbReference type="ARBA" id="ARBA00022741"/>
    </source>
</evidence>
<dbReference type="Pfam" id="PF00795">
    <property type="entry name" value="CN_hydrolase"/>
    <property type="match status" value="1"/>
</dbReference>
<dbReference type="GO" id="GO:0004359">
    <property type="term" value="F:glutaminase activity"/>
    <property type="evidence" value="ECO:0007669"/>
    <property type="project" value="InterPro"/>
</dbReference>
<keyword evidence="5 7" id="KW-0067">ATP-binding</keyword>
<evidence type="ECO:0000256" key="5">
    <source>
        <dbReference type="ARBA" id="ARBA00022840"/>
    </source>
</evidence>
<evidence type="ECO:0000256" key="8">
    <source>
        <dbReference type="RuleBase" id="RU003811"/>
    </source>
</evidence>
<keyword evidence="3 7" id="KW-0436">Ligase</keyword>
<evidence type="ECO:0000256" key="6">
    <source>
        <dbReference type="ARBA" id="ARBA00023027"/>
    </source>
</evidence>
<keyword evidence="4 7" id="KW-0547">Nucleotide-binding</keyword>
<dbReference type="GO" id="GO:0005524">
    <property type="term" value="F:ATP binding"/>
    <property type="evidence" value="ECO:0007669"/>
    <property type="project" value="UniProtKB-UniRule"/>
</dbReference>
<dbReference type="CDD" id="cd00553">
    <property type="entry name" value="NAD_synthase"/>
    <property type="match status" value="1"/>
</dbReference>
<dbReference type="PANTHER" id="PTHR23090:SF9">
    <property type="entry name" value="GLUTAMINE-DEPENDENT NAD(+) SYNTHETASE"/>
    <property type="match status" value="1"/>
</dbReference>
<comment type="pathway">
    <text evidence="1 7">Cofactor biosynthesis; NAD(+) biosynthesis; NAD(+) from deamido-NAD(+) (L-Gln route): step 1/1.</text>
</comment>
<dbReference type="PIRSF" id="PIRSF006630">
    <property type="entry name" value="NADS_GAT"/>
    <property type="match status" value="1"/>
</dbReference>
<dbReference type="InterPro" id="IPR003010">
    <property type="entry name" value="C-N_Hydrolase"/>
</dbReference>
<organism evidence="10 11">
    <name type="scientific">Mesoterricola sediminis</name>
    <dbReference type="NCBI Taxonomy" id="2927980"/>
    <lineage>
        <taxon>Bacteria</taxon>
        <taxon>Pseudomonadati</taxon>
        <taxon>Acidobacteriota</taxon>
        <taxon>Holophagae</taxon>
        <taxon>Holophagales</taxon>
        <taxon>Holophagaceae</taxon>
        <taxon>Mesoterricola</taxon>
    </lineage>
</organism>
<feature type="domain" description="CN hydrolase" evidence="9">
    <location>
        <begin position="1"/>
        <end position="270"/>
    </location>
</feature>
<dbReference type="PANTHER" id="PTHR23090">
    <property type="entry name" value="NH 3 /GLUTAMINE-DEPENDENT NAD + SYNTHETASE"/>
    <property type="match status" value="1"/>
</dbReference>
<comment type="catalytic activity">
    <reaction evidence="7">
        <text>deamido-NAD(+) + L-glutamine + ATP + H2O = L-glutamate + AMP + diphosphate + NAD(+) + H(+)</text>
        <dbReference type="Rhea" id="RHEA:24384"/>
        <dbReference type="ChEBI" id="CHEBI:15377"/>
        <dbReference type="ChEBI" id="CHEBI:15378"/>
        <dbReference type="ChEBI" id="CHEBI:29985"/>
        <dbReference type="ChEBI" id="CHEBI:30616"/>
        <dbReference type="ChEBI" id="CHEBI:33019"/>
        <dbReference type="ChEBI" id="CHEBI:57540"/>
        <dbReference type="ChEBI" id="CHEBI:58359"/>
        <dbReference type="ChEBI" id="CHEBI:58437"/>
        <dbReference type="ChEBI" id="CHEBI:456215"/>
        <dbReference type="EC" id="6.3.5.1"/>
    </reaction>
</comment>
<reference evidence="10" key="1">
    <citation type="journal article" date="2023" name="Int. J. Syst. Evol. Microbiol.">
        <title>Mesoterricola silvestris gen. nov., sp. nov., Mesoterricola sediminis sp. nov., Geothrix oryzae sp. nov., Geothrix edaphica sp. nov., Geothrix rubra sp. nov., and Geothrix limicola sp. nov., six novel members of Acidobacteriota isolated from soils.</title>
        <authorList>
            <person name="Itoh H."/>
            <person name="Sugisawa Y."/>
            <person name="Mise K."/>
            <person name="Xu Z."/>
            <person name="Kuniyasu M."/>
            <person name="Ushijima N."/>
            <person name="Kawano K."/>
            <person name="Kobayashi E."/>
            <person name="Shiratori Y."/>
            <person name="Masuda Y."/>
            <person name="Senoo K."/>
        </authorList>
    </citation>
    <scope>NUCLEOTIDE SEQUENCE</scope>
    <source>
        <strain evidence="10">W786</strain>
    </source>
</reference>
<dbReference type="GO" id="GO:0005737">
    <property type="term" value="C:cytoplasm"/>
    <property type="evidence" value="ECO:0007669"/>
    <property type="project" value="InterPro"/>
</dbReference>
<dbReference type="InterPro" id="IPR036526">
    <property type="entry name" value="C-N_Hydrolase_sf"/>
</dbReference>
<sequence>MRIALLQLNSRLGDPEANGRALEAAYREAVGRGADLVLSAEMAVGGYLAEDRLWEQALRRAVVAESERLAAASGPVPLVFGTCTPSPSGRLWNELWWCESGAVRARARKRILPAYDVFDESRYFDADLELQPLVDYRGERVGLSVCEDLWASAELAPGPIRYPFDPIADLAGQGATLILNASASPGHLGSYLPPGRTAPWQAPSKLALRRRLLQGHAARHGVPIAYASRVGSESWLTFDGGSGLVQPDGTWQGDDFFEEGVVMTDSAVQGRPWPAEPREEAWLRRALTIGLRENMAKQGLEAAVVGLSGGIDSSVVAAVAAEALGPDRVLGIALPTRFTSAESLTLAREQADALGIPFLQLDAGQPFEGAARALGAAFPDRAFGLTDENFQSRCRGMLLMGATSEPGVHRLLGTPRVAVLNTGNKSEAATGYFTLYGDGIGAFGILGDCLKARVFALARELGPAIPRGILERKPTAELRPDQTDETSLMPYRQLDAVLGILLEARREEAQIREDLACALEGADLEQARNALPRVFALLRNSEFKRRQLPFCLKVSPWAFGRGRRIPLTAK</sequence>
<proteinExistence type="inferred from homology"/>
<dbReference type="CDD" id="cd07570">
    <property type="entry name" value="GAT_Gln-NAD-synth"/>
    <property type="match status" value="1"/>
</dbReference>
<keyword evidence="6 7" id="KW-0520">NAD</keyword>
<protein>
    <recommendedName>
        <fullName evidence="7">Glutamine-dependent NAD(+) synthetase</fullName>
        <ecNumber evidence="7">6.3.5.1</ecNumber>
    </recommendedName>
    <alternativeName>
        <fullName evidence="7">NAD(+) synthase [glutamine-hydrolyzing]</fullName>
    </alternativeName>
</protein>
<dbReference type="InterPro" id="IPR014445">
    <property type="entry name" value="Gln-dep_NAD_synthase"/>
</dbReference>
<evidence type="ECO:0000259" key="9">
    <source>
        <dbReference type="PROSITE" id="PS50263"/>
    </source>
</evidence>
<dbReference type="SUPFAM" id="SSF52402">
    <property type="entry name" value="Adenine nucleotide alpha hydrolases-like"/>
    <property type="match status" value="1"/>
</dbReference>
<dbReference type="KEGG" id="msea:METESE_11780"/>
<name>A0AA48KCM9_9BACT</name>
<dbReference type="InterPro" id="IPR022310">
    <property type="entry name" value="NAD/GMP_synthase"/>
</dbReference>
<gene>
    <name evidence="10" type="ORF">METESE_11780</name>
</gene>
<dbReference type="PROSITE" id="PS50263">
    <property type="entry name" value="CN_HYDROLASE"/>
    <property type="match status" value="1"/>
</dbReference>
<dbReference type="InterPro" id="IPR003694">
    <property type="entry name" value="NAD_synthase"/>
</dbReference>
<keyword evidence="11" id="KW-1185">Reference proteome</keyword>
<dbReference type="EMBL" id="AP027081">
    <property type="protein sequence ID" value="BDU76220.1"/>
    <property type="molecule type" value="Genomic_DNA"/>
</dbReference>
<comment type="similarity">
    <text evidence="8">Belongs to the NAD synthetase family.</text>
</comment>
<comment type="similarity">
    <text evidence="2 7">In the C-terminal section; belongs to the NAD synthetase family.</text>
</comment>
<dbReference type="Pfam" id="PF02540">
    <property type="entry name" value="NAD_synthase"/>
    <property type="match status" value="1"/>
</dbReference>
<evidence type="ECO:0000313" key="11">
    <source>
        <dbReference type="Proteomes" id="UP001228113"/>
    </source>
</evidence>
<dbReference type="GO" id="GO:0003952">
    <property type="term" value="F:NAD+ synthase (glutamine-hydrolyzing) activity"/>
    <property type="evidence" value="ECO:0007669"/>
    <property type="project" value="UniProtKB-UniRule"/>
</dbReference>
<dbReference type="Gene3D" id="3.40.50.620">
    <property type="entry name" value="HUPs"/>
    <property type="match status" value="1"/>
</dbReference>
<dbReference type="Proteomes" id="UP001228113">
    <property type="component" value="Chromosome"/>
</dbReference>
<evidence type="ECO:0000313" key="10">
    <source>
        <dbReference type="EMBL" id="BDU76220.1"/>
    </source>
</evidence>